<protein>
    <submittedName>
        <fullName evidence="2">DUF51 family protein</fullName>
    </submittedName>
</protein>
<dbReference type="STRING" id="64571.A0A1Y2GVG8"/>
<reference evidence="2 3" key="1">
    <citation type="submission" date="2016-07" db="EMBL/GenBank/DDBJ databases">
        <title>Pervasive Adenine N6-methylation of Active Genes in Fungi.</title>
        <authorList>
            <consortium name="DOE Joint Genome Institute"/>
            <person name="Mondo S.J."/>
            <person name="Dannebaum R.O."/>
            <person name="Kuo R.C."/>
            <person name="Labutti K."/>
            <person name="Haridas S."/>
            <person name="Kuo A."/>
            <person name="Salamov A."/>
            <person name="Ahrendt S.R."/>
            <person name="Lipzen A."/>
            <person name="Sullivan W."/>
            <person name="Andreopoulos W.B."/>
            <person name="Clum A."/>
            <person name="Lindquist E."/>
            <person name="Daum C."/>
            <person name="Ramamoorthy G.K."/>
            <person name="Gryganskyi A."/>
            <person name="Culley D."/>
            <person name="Magnuson J.K."/>
            <person name="James T.Y."/>
            <person name="O'Malley M.A."/>
            <person name="Stajich J.E."/>
            <person name="Spatafora J.W."/>
            <person name="Visel A."/>
            <person name="Grigoriev I.V."/>
        </authorList>
    </citation>
    <scope>NUCLEOTIDE SEQUENCE [LARGE SCALE GENOMIC DNA]</scope>
    <source>
        <strain evidence="2 3">NRRL 3116</strain>
    </source>
</reference>
<dbReference type="OrthoDB" id="24630at2759"/>
<accession>A0A1Y2GVG8</accession>
<dbReference type="AlphaFoldDB" id="A0A1Y2GVG8"/>
<dbReference type="InParanoid" id="A0A1Y2GVG8"/>
<dbReference type="PANTHER" id="PTHR13016">
    <property type="entry name" value="AMMECR1 HOMOLOG"/>
    <property type="match status" value="1"/>
</dbReference>
<dbReference type="InterPro" id="IPR002733">
    <property type="entry name" value="AMMECR1_domain"/>
</dbReference>
<dbReference type="InterPro" id="IPR023473">
    <property type="entry name" value="AMMECR1"/>
</dbReference>
<feature type="domain" description="AMMECR1" evidence="1">
    <location>
        <begin position="1"/>
        <end position="192"/>
    </location>
</feature>
<evidence type="ECO:0000259" key="1">
    <source>
        <dbReference type="PROSITE" id="PS51112"/>
    </source>
</evidence>
<dbReference type="GeneID" id="33565321"/>
<dbReference type="PROSITE" id="PS51112">
    <property type="entry name" value="AMMECR1"/>
    <property type="match status" value="1"/>
</dbReference>
<dbReference type="FunCoup" id="A0A1Y2GVG8">
    <property type="interactions" value="605"/>
</dbReference>
<dbReference type="NCBIfam" id="TIGR00296">
    <property type="entry name" value="TIGR00296 family protein"/>
    <property type="match status" value="1"/>
</dbReference>
<keyword evidence="3" id="KW-1185">Reference proteome</keyword>
<dbReference type="InterPro" id="IPR036071">
    <property type="entry name" value="AMMECR1_dom_sf"/>
</dbReference>
<gene>
    <name evidence="2" type="ORF">BCR41DRAFT_349487</name>
</gene>
<evidence type="ECO:0000313" key="2">
    <source>
        <dbReference type="EMBL" id="ORZ22694.1"/>
    </source>
</evidence>
<dbReference type="PANTHER" id="PTHR13016:SF0">
    <property type="entry name" value="AMME SYNDROME CANDIDATE GENE 1 PROTEIN"/>
    <property type="match status" value="1"/>
</dbReference>
<organism evidence="2 3">
    <name type="scientific">Lobosporangium transversale</name>
    <dbReference type="NCBI Taxonomy" id="64571"/>
    <lineage>
        <taxon>Eukaryota</taxon>
        <taxon>Fungi</taxon>
        <taxon>Fungi incertae sedis</taxon>
        <taxon>Mucoromycota</taxon>
        <taxon>Mortierellomycotina</taxon>
        <taxon>Mortierellomycetes</taxon>
        <taxon>Mortierellales</taxon>
        <taxon>Mortierellaceae</taxon>
        <taxon>Lobosporangium</taxon>
    </lineage>
</organism>
<sequence length="192" mass="22028">MSKEHCFYCFDALVAYFELRPVAEPTFENEEYPLFVTWNTSKNGDMTDLVLRGCIGNFSAMPLHSGLKEYALTSAFKDGRFPPILKKEIPSLTCHVSLLVNFEKGENYLDWEAGTHGIWIEFRDTNGRKRTATYLPEVAKEQKWTKEKAIESLLRKGGFRGTITKDVLDGIILTRYQSQKAGMTYAEYLAFR</sequence>
<dbReference type="EMBL" id="MCFF01000010">
    <property type="protein sequence ID" value="ORZ22694.1"/>
    <property type="molecule type" value="Genomic_DNA"/>
</dbReference>
<dbReference type="Pfam" id="PF01871">
    <property type="entry name" value="AMMECR1"/>
    <property type="match status" value="1"/>
</dbReference>
<dbReference type="Gene3D" id="3.30.700.20">
    <property type="entry name" value="Hypothetical protein ph0010, domain 1"/>
    <property type="match status" value="1"/>
</dbReference>
<dbReference type="SUPFAM" id="SSF143447">
    <property type="entry name" value="AMMECR1-like"/>
    <property type="match status" value="1"/>
</dbReference>
<dbReference type="InterPro" id="IPR027485">
    <property type="entry name" value="AMMECR1_N"/>
</dbReference>
<dbReference type="Proteomes" id="UP000193648">
    <property type="component" value="Unassembled WGS sequence"/>
</dbReference>
<evidence type="ECO:0000313" key="3">
    <source>
        <dbReference type="Proteomes" id="UP000193648"/>
    </source>
</evidence>
<name>A0A1Y2GVG8_9FUNG</name>
<proteinExistence type="predicted"/>
<dbReference type="RefSeq" id="XP_021883248.1">
    <property type="nucleotide sequence ID" value="XM_022023477.1"/>
</dbReference>
<comment type="caution">
    <text evidence="2">The sequence shown here is derived from an EMBL/GenBank/DDBJ whole genome shotgun (WGS) entry which is preliminary data.</text>
</comment>